<keyword evidence="2" id="KW-1185">Reference proteome</keyword>
<dbReference type="EMBL" id="AEQR01000017">
    <property type="protein sequence ID" value="EFV99583.1"/>
    <property type="molecule type" value="Genomic_DNA"/>
</dbReference>
<accession>E7SA26</accession>
<dbReference type="HOGENOM" id="CLU_3222427_0_0_9"/>
<organism evidence="1 2">
    <name type="scientific">Streptococcus australis ATCC 700641</name>
    <dbReference type="NCBI Taxonomy" id="888833"/>
    <lineage>
        <taxon>Bacteria</taxon>
        <taxon>Bacillati</taxon>
        <taxon>Bacillota</taxon>
        <taxon>Bacilli</taxon>
        <taxon>Lactobacillales</taxon>
        <taxon>Streptococcaceae</taxon>
        <taxon>Streptococcus</taxon>
    </lineage>
</organism>
<evidence type="ECO:0000313" key="2">
    <source>
        <dbReference type="Proteomes" id="UP000002814"/>
    </source>
</evidence>
<reference evidence="1 2" key="1">
    <citation type="submission" date="2010-12" db="EMBL/GenBank/DDBJ databases">
        <authorList>
            <person name="Muzny D."/>
            <person name="Qin X."/>
            <person name="Deng J."/>
            <person name="Jiang H."/>
            <person name="Liu Y."/>
            <person name="Qu J."/>
            <person name="Song X.-Z."/>
            <person name="Zhang L."/>
            <person name="Thornton R."/>
            <person name="Coyle M."/>
            <person name="Francisco L."/>
            <person name="Jackson L."/>
            <person name="Javaid M."/>
            <person name="Korchina V."/>
            <person name="Kovar C."/>
            <person name="Mata R."/>
            <person name="Mathew T."/>
            <person name="Ngo R."/>
            <person name="Nguyen L."/>
            <person name="Nguyen N."/>
            <person name="Okwuonu G."/>
            <person name="Ongeri F."/>
            <person name="Pham C."/>
            <person name="Simmons D."/>
            <person name="Wilczek-Boney K."/>
            <person name="Hale W."/>
            <person name="Jakkamsetti A."/>
            <person name="Pham P."/>
            <person name="Ruth R."/>
            <person name="San Lucas F."/>
            <person name="Warren J."/>
            <person name="Zhang J."/>
            <person name="Zhao Z."/>
            <person name="Zhou C."/>
            <person name="Zhu D."/>
            <person name="Lee S."/>
            <person name="Bess C."/>
            <person name="Blankenburg K."/>
            <person name="Forbes L."/>
            <person name="Fu Q."/>
            <person name="Gubbala S."/>
            <person name="Hirani K."/>
            <person name="Jayaseelan J.C."/>
            <person name="Lara F."/>
            <person name="Munidasa M."/>
            <person name="Palculict T."/>
            <person name="Patil S."/>
            <person name="Pu L.-L."/>
            <person name="Saada N."/>
            <person name="Tang L."/>
            <person name="Weissenberger G."/>
            <person name="Zhu Y."/>
            <person name="Hemphill L."/>
            <person name="Shang Y."/>
            <person name="Youmans B."/>
            <person name="Ayvaz T."/>
            <person name="Ross M."/>
            <person name="Santibanez J."/>
            <person name="Aqrawi P."/>
            <person name="Gross S."/>
            <person name="Joshi V."/>
            <person name="Fowler G."/>
            <person name="Nazareth L."/>
            <person name="Reid J."/>
            <person name="Worley K."/>
            <person name="Petrosino J."/>
            <person name="Highlander S."/>
            <person name="Gibbs R."/>
        </authorList>
    </citation>
    <scope>NUCLEOTIDE SEQUENCE [LARGE SCALE GENOMIC DNA]</scope>
    <source>
        <strain evidence="1 2">ATCC 700641</strain>
    </source>
</reference>
<comment type="caution">
    <text evidence="1">The sequence shown here is derived from an EMBL/GenBank/DDBJ whole genome shotgun (WGS) entry which is preliminary data.</text>
</comment>
<dbReference type="Proteomes" id="UP000002814">
    <property type="component" value="Unassembled WGS sequence"/>
</dbReference>
<dbReference type="AlphaFoldDB" id="E7SA26"/>
<name>E7SA26_9STRE</name>
<sequence>MDVNSVVSIVSLLRMIRFFLFQELDIASNYNEKEVGAKPNLHSL</sequence>
<gene>
    <name evidence="1" type="ORF">HMPREF9421_0912</name>
</gene>
<proteinExistence type="predicted"/>
<evidence type="ECO:0000313" key="1">
    <source>
        <dbReference type="EMBL" id="EFV99583.1"/>
    </source>
</evidence>
<protein>
    <submittedName>
        <fullName evidence="1">Uncharacterized protein</fullName>
    </submittedName>
</protein>